<evidence type="ECO:0000256" key="3">
    <source>
        <dbReference type="ARBA" id="ARBA00022833"/>
    </source>
</evidence>
<feature type="binding site" evidence="7">
    <location>
        <position position="140"/>
    </location>
    <ligand>
        <name>Zn(2+)</name>
        <dbReference type="ChEBI" id="CHEBI:29105"/>
    </ligand>
</feature>
<dbReference type="GO" id="GO:0045892">
    <property type="term" value="P:negative regulation of DNA-templated transcription"/>
    <property type="evidence" value="ECO:0007669"/>
    <property type="project" value="TreeGrafter"/>
</dbReference>
<dbReference type="InterPro" id="IPR036388">
    <property type="entry name" value="WH-like_DNA-bd_sf"/>
</dbReference>
<dbReference type="InterPro" id="IPR005471">
    <property type="entry name" value="Tscrpt_reg_IclR_N"/>
</dbReference>
<dbReference type="PROSITE" id="PS51077">
    <property type="entry name" value="HTH_ICLR"/>
    <property type="match status" value="1"/>
</dbReference>
<evidence type="ECO:0000259" key="8">
    <source>
        <dbReference type="PROSITE" id="PS51077"/>
    </source>
</evidence>
<comment type="similarity">
    <text evidence="1">Belongs to the Fur family.</text>
</comment>
<name>A0A975GHZ0_9BACT</name>
<evidence type="ECO:0000256" key="6">
    <source>
        <dbReference type="ARBA" id="ARBA00023163"/>
    </source>
</evidence>
<dbReference type="CDD" id="cd07153">
    <property type="entry name" value="Fur_like"/>
    <property type="match status" value="1"/>
</dbReference>
<evidence type="ECO:0000256" key="1">
    <source>
        <dbReference type="ARBA" id="ARBA00007957"/>
    </source>
</evidence>
<dbReference type="PANTHER" id="PTHR33202:SF7">
    <property type="entry name" value="FERRIC UPTAKE REGULATION PROTEIN"/>
    <property type="match status" value="1"/>
</dbReference>
<evidence type="ECO:0000313" key="10">
    <source>
        <dbReference type="Proteomes" id="UP000663720"/>
    </source>
</evidence>
<proteinExistence type="inferred from homology"/>
<dbReference type="GO" id="GO:0008270">
    <property type="term" value="F:zinc ion binding"/>
    <property type="evidence" value="ECO:0007669"/>
    <property type="project" value="TreeGrafter"/>
</dbReference>
<dbReference type="PANTHER" id="PTHR33202">
    <property type="entry name" value="ZINC UPTAKE REGULATION PROTEIN"/>
    <property type="match status" value="1"/>
</dbReference>
<protein>
    <submittedName>
        <fullName evidence="9">Ferric uptake regulator family protein</fullName>
    </submittedName>
</protein>
<dbReference type="AlphaFoldDB" id="A0A975GHZ0"/>
<dbReference type="InterPro" id="IPR002481">
    <property type="entry name" value="FUR"/>
</dbReference>
<dbReference type="Gene3D" id="3.30.1490.190">
    <property type="match status" value="1"/>
</dbReference>
<evidence type="ECO:0000256" key="7">
    <source>
        <dbReference type="PIRSR" id="PIRSR602481-1"/>
    </source>
</evidence>
<keyword evidence="5" id="KW-0238">DNA-binding</keyword>
<keyword evidence="3 7" id="KW-0862">Zinc</keyword>
<gene>
    <name evidence="9" type="ORF">dnl_43170</name>
</gene>
<dbReference type="Gene3D" id="1.10.10.10">
    <property type="entry name" value="Winged helix-like DNA-binding domain superfamily/Winged helix DNA-binding domain"/>
    <property type="match status" value="1"/>
</dbReference>
<keyword evidence="10" id="KW-1185">Reference proteome</keyword>
<keyword evidence="7" id="KW-0479">Metal-binding</keyword>
<dbReference type="InterPro" id="IPR036390">
    <property type="entry name" value="WH_DNA-bd_sf"/>
</dbReference>
<feature type="binding site" evidence="7">
    <location>
        <position position="100"/>
    </location>
    <ligand>
        <name>Zn(2+)</name>
        <dbReference type="ChEBI" id="CHEBI:29105"/>
    </ligand>
</feature>
<accession>A0A975GHZ0</accession>
<dbReference type="RefSeq" id="WP_207687933.1">
    <property type="nucleotide sequence ID" value="NZ_CP061799.1"/>
</dbReference>
<feature type="binding site" evidence="7">
    <location>
        <position position="97"/>
    </location>
    <ligand>
        <name>Zn(2+)</name>
        <dbReference type="ChEBI" id="CHEBI:29105"/>
    </ligand>
</feature>
<dbReference type="SUPFAM" id="SSF46785">
    <property type="entry name" value="Winged helix' DNA-binding domain"/>
    <property type="match status" value="1"/>
</dbReference>
<feature type="domain" description="HTH iclR-type" evidence="8">
    <location>
        <begin position="16"/>
        <end position="83"/>
    </location>
</feature>
<keyword evidence="6" id="KW-0804">Transcription</keyword>
<dbReference type="EMBL" id="CP061799">
    <property type="protein sequence ID" value="QTA81957.1"/>
    <property type="molecule type" value="Genomic_DNA"/>
</dbReference>
<evidence type="ECO:0000256" key="2">
    <source>
        <dbReference type="ARBA" id="ARBA00022491"/>
    </source>
</evidence>
<evidence type="ECO:0000313" key="9">
    <source>
        <dbReference type="EMBL" id="QTA81957.1"/>
    </source>
</evidence>
<evidence type="ECO:0000256" key="4">
    <source>
        <dbReference type="ARBA" id="ARBA00023015"/>
    </source>
</evidence>
<organism evidence="9 10">
    <name type="scientific">Desulfonema limicola</name>
    <dbReference type="NCBI Taxonomy" id="45656"/>
    <lineage>
        <taxon>Bacteria</taxon>
        <taxon>Pseudomonadati</taxon>
        <taxon>Thermodesulfobacteriota</taxon>
        <taxon>Desulfobacteria</taxon>
        <taxon>Desulfobacterales</taxon>
        <taxon>Desulfococcaceae</taxon>
        <taxon>Desulfonema</taxon>
    </lineage>
</organism>
<feature type="binding site" evidence="7">
    <location>
        <position position="137"/>
    </location>
    <ligand>
        <name>Zn(2+)</name>
        <dbReference type="ChEBI" id="CHEBI:29105"/>
    </ligand>
</feature>
<keyword evidence="2" id="KW-0678">Repressor</keyword>
<dbReference type="InterPro" id="IPR043135">
    <property type="entry name" value="Fur_C"/>
</dbReference>
<reference evidence="9" key="1">
    <citation type="journal article" date="2021" name="Microb. Physiol.">
        <title>Proteogenomic Insights into the Physiology of Marine, Sulfate-Reducing, Filamentous Desulfonema limicola and Desulfonema magnum.</title>
        <authorList>
            <person name="Schnaars V."/>
            <person name="Wohlbrand L."/>
            <person name="Scheve S."/>
            <person name="Hinrichs C."/>
            <person name="Reinhardt R."/>
            <person name="Rabus R."/>
        </authorList>
    </citation>
    <scope>NUCLEOTIDE SEQUENCE</scope>
    <source>
        <strain evidence="9">5ac10</strain>
    </source>
</reference>
<dbReference type="GO" id="GO:1900376">
    <property type="term" value="P:regulation of secondary metabolite biosynthetic process"/>
    <property type="evidence" value="ECO:0007669"/>
    <property type="project" value="TreeGrafter"/>
</dbReference>
<dbReference type="GO" id="GO:0000976">
    <property type="term" value="F:transcription cis-regulatory region binding"/>
    <property type="evidence" value="ECO:0007669"/>
    <property type="project" value="TreeGrafter"/>
</dbReference>
<dbReference type="KEGG" id="dli:dnl_43170"/>
<keyword evidence="4" id="KW-0805">Transcription regulation</keyword>
<comment type="cofactor">
    <cofactor evidence="7">
        <name>Zn(2+)</name>
        <dbReference type="ChEBI" id="CHEBI:29105"/>
    </cofactor>
    <text evidence="7">Binds 1 zinc ion per subunit.</text>
</comment>
<evidence type="ECO:0000256" key="5">
    <source>
        <dbReference type="ARBA" id="ARBA00023125"/>
    </source>
</evidence>
<sequence length="144" mass="16288">MKNELEYIDMLEKCGLGSTPNRLAVLAIVAKSSSPLTAQEVFETLNRTKGINRVTVYRILELLVDIKLLERLSGGDRSFRYGMGVNANNLEHPHFFCTKCGNMECLNPGTLDFNIDDFQKTFTGKVERVEIRIDGICKNCLRKI</sequence>
<dbReference type="Proteomes" id="UP000663720">
    <property type="component" value="Chromosome"/>
</dbReference>
<dbReference type="Pfam" id="PF01475">
    <property type="entry name" value="FUR"/>
    <property type="match status" value="1"/>
</dbReference>
<dbReference type="GO" id="GO:0003700">
    <property type="term" value="F:DNA-binding transcription factor activity"/>
    <property type="evidence" value="ECO:0007669"/>
    <property type="project" value="InterPro"/>
</dbReference>